<dbReference type="InterPro" id="IPR046341">
    <property type="entry name" value="SET_dom_sf"/>
</dbReference>
<keyword evidence="2" id="KW-0158">Chromosome</keyword>
<keyword evidence="7 8" id="KW-0539">Nucleus</keyword>
<feature type="domain" description="SET" evidence="10">
    <location>
        <begin position="445"/>
        <end position="584"/>
    </location>
</feature>
<organism evidence="14 15">
    <name type="scientific">Spirodela intermedia</name>
    <name type="common">Intermediate duckweed</name>
    <dbReference type="NCBI Taxonomy" id="51605"/>
    <lineage>
        <taxon>Eukaryota</taxon>
        <taxon>Viridiplantae</taxon>
        <taxon>Streptophyta</taxon>
        <taxon>Embryophyta</taxon>
        <taxon>Tracheophyta</taxon>
        <taxon>Spermatophyta</taxon>
        <taxon>Magnoliopsida</taxon>
        <taxon>Liliopsida</taxon>
        <taxon>Araceae</taxon>
        <taxon>Lemnoideae</taxon>
        <taxon>Spirodela</taxon>
    </lineage>
</organism>
<feature type="region of interest" description="Disordered" evidence="9">
    <location>
        <begin position="47"/>
        <end position="102"/>
    </location>
</feature>
<dbReference type="SMART" id="SM00468">
    <property type="entry name" value="PreSET"/>
    <property type="match status" value="1"/>
</dbReference>
<dbReference type="AlphaFoldDB" id="A0A7I8KRQ3"/>
<feature type="compositionally biased region" description="Low complexity" evidence="9">
    <location>
        <begin position="47"/>
        <end position="67"/>
    </location>
</feature>
<keyword evidence="4" id="KW-0808">Transferase</keyword>
<feature type="domain" description="Pre-SET" evidence="11">
    <location>
        <begin position="381"/>
        <end position="442"/>
    </location>
</feature>
<evidence type="ECO:0000256" key="4">
    <source>
        <dbReference type="ARBA" id="ARBA00022679"/>
    </source>
</evidence>
<dbReference type="Gene3D" id="2.170.270.10">
    <property type="entry name" value="SET domain"/>
    <property type="match status" value="1"/>
</dbReference>
<evidence type="ECO:0000256" key="8">
    <source>
        <dbReference type="PROSITE-ProRule" id="PRU00358"/>
    </source>
</evidence>
<evidence type="ECO:0000313" key="15">
    <source>
        <dbReference type="Proteomes" id="UP000663760"/>
    </source>
</evidence>
<dbReference type="SMART" id="SM00317">
    <property type="entry name" value="SET"/>
    <property type="match status" value="1"/>
</dbReference>
<keyword evidence="6" id="KW-0156">Chromatin regulator</keyword>
<feature type="domain" description="YDG" evidence="13">
    <location>
        <begin position="157"/>
        <end position="309"/>
    </location>
</feature>
<evidence type="ECO:0000259" key="11">
    <source>
        <dbReference type="PROSITE" id="PS50867"/>
    </source>
</evidence>
<dbReference type="PROSITE" id="PS51575">
    <property type="entry name" value="SAM_MT43_SUVAR39_2"/>
    <property type="match status" value="1"/>
</dbReference>
<comment type="subcellular location">
    <subcellularLocation>
        <location evidence="1">Chromosome</location>
    </subcellularLocation>
    <subcellularLocation>
        <location evidence="8">Nucleus</location>
    </subcellularLocation>
</comment>
<dbReference type="InterPro" id="IPR003105">
    <property type="entry name" value="SRA_YDG"/>
</dbReference>
<evidence type="ECO:0000256" key="3">
    <source>
        <dbReference type="ARBA" id="ARBA00022603"/>
    </source>
</evidence>
<sequence>MGKAGDAAGSSGGEEEPLDVKPLRSLSPMFPPSFGYSPSVSPPRAPPFVFISPFSPSAADQAAPPSSDGYRTPPVRRKPKRKKKKISKDEPAALPSSFSSPEEDPEAVEVVLMTFDALRRRILQLDEINNVTRRPDMKAGATMADYDLRANKTKRVGPVPGVAVGDIFFFRMELLLVGLHSQSMAGIDSAVARFGGVAEAVAVSVVSSGAGGYEDQTDAVDSLVYCGQGGANLDQKLERGNLALERSFCRGTAVRVIRGLKDPTSSSASSSGTGTGSRIYLYDGLYRVSEYWADRGRTGFNVLKYRLLRQPDQPAAYATWKAAETWKRNPAARPAVRLPDLAAGAEPFPICVVNEVDAEDRPAPFLYAAAFSPPAPAGGAAGCGCEGACVPGDGGCACARRNGGELPYSGGGVLVQRRAVVYECGGLCTCSVICRNRATQKGVKLRFEVFRTRARGWGLRSWDPVRCGAFVCEFVGDPVGELCKEEEEDDEYMFEGRSSEEGRRKWNYGPELLGEAAEEEAVAPPVVVALTARRRGNVARFMNHSCSPNVFWQAVGRGGGGPPQVMFFAARHIPPMTELTYDYGMGGRKLKNCSCGSSNCRGFFNQA</sequence>
<dbReference type="Proteomes" id="UP000663760">
    <property type="component" value="Chromosome 8"/>
</dbReference>
<dbReference type="Gene3D" id="2.30.280.10">
    <property type="entry name" value="SRA-YDG"/>
    <property type="match status" value="1"/>
</dbReference>
<proteinExistence type="predicted"/>
<dbReference type="GO" id="GO:0003690">
    <property type="term" value="F:double-stranded DNA binding"/>
    <property type="evidence" value="ECO:0007669"/>
    <property type="project" value="TreeGrafter"/>
</dbReference>
<dbReference type="SUPFAM" id="SSF82199">
    <property type="entry name" value="SET domain"/>
    <property type="match status" value="1"/>
</dbReference>
<evidence type="ECO:0000256" key="5">
    <source>
        <dbReference type="ARBA" id="ARBA00022691"/>
    </source>
</evidence>
<evidence type="ECO:0000259" key="13">
    <source>
        <dbReference type="PROSITE" id="PS51015"/>
    </source>
</evidence>
<dbReference type="Pfam" id="PF00856">
    <property type="entry name" value="SET"/>
    <property type="match status" value="1"/>
</dbReference>
<evidence type="ECO:0000259" key="10">
    <source>
        <dbReference type="PROSITE" id="PS50280"/>
    </source>
</evidence>
<gene>
    <name evidence="14" type="ORF">SI8410_08011181</name>
</gene>
<feature type="region of interest" description="Disordered" evidence="9">
    <location>
        <begin position="1"/>
        <end position="26"/>
    </location>
</feature>
<feature type="compositionally biased region" description="Basic residues" evidence="9">
    <location>
        <begin position="74"/>
        <end position="86"/>
    </location>
</feature>
<accession>A0A7I8KRQ3</accession>
<dbReference type="GO" id="GO:0008270">
    <property type="term" value="F:zinc ion binding"/>
    <property type="evidence" value="ECO:0007669"/>
    <property type="project" value="InterPro"/>
</dbReference>
<feature type="domain" description="Post-SET" evidence="12">
    <location>
        <begin position="589"/>
        <end position="605"/>
    </location>
</feature>
<keyword evidence="15" id="KW-1185">Reference proteome</keyword>
<dbReference type="InterPro" id="IPR036987">
    <property type="entry name" value="SRA-YDG_sf"/>
</dbReference>
<dbReference type="InterPro" id="IPR003616">
    <property type="entry name" value="Post-SET_dom"/>
</dbReference>
<evidence type="ECO:0000256" key="2">
    <source>
        <dbReference type="ARBA" id="ARBA00022454"/>
    </source>
</evidence>
<dbReference type="PROSITE" id="PS50868">
    <property type="entry name" value="POST_SET"/>
    <property type="match status" value="1"/>
</dbReference>
<keyword evidence="3" id="KW-0489">Methyltransferase</keyword>
<dbReference type="InterPro" id="IPR015947">
    <property type="entry name" value="PUA-like_sf"/>
</dbReference>
<protein>
    <submittedName>
        <fullName evidence="14">Uncharacterized protein</fullName>
    </submittedName>
</protein>
<dbReference type="GO" id="GO:0042054">
    <property type="term" value="F:histone methyltransferase activity"/>
    <property type="evidence" value="ECO:0007669"/>
    <property type="project" value="InterPro"/>
</dbReference>
<dbReference type="GO" id="GO:0005634">
    <property type="term" value="C:nucleus"/>
    <property type="evidence" value="ECO:0007669"/>
    <property type="project" value="UniProtKB-SubCell"/>
</dbReference>
<dbReference type="PANTHER" id="PTHR45660:SF13">
    <property type="entry name" value="HISTONE-LYSINE N-METHYLTRANSFERASE SETMAR"/>
    <property type="match status" value="1"/>
</dbReference>
<dbReference type="PROSITE" id="PS50280">
    <property type="entry name" value="SET"/>
    <property type="match status" value="1"/>
</dbReference>
<dbReference type="EMBL" id="LR746271">
    <property type="protein sequence ID" value="CAA7400503.1"/>
    <property type="molecule type" value="Genomic_DNA"/>
</dbReference>
<keyword evidence="5" id="KW-0949">S-adenosyl-L-methionine</keyword>
<dbReference type="Pfam" id="PF05033">
    <property type="entry name" value="Pre-SET"/>
    <property type="match status" value="1"/>
</dbReference>
<dbReference type="PANTHER" id="PTHR45660">
    <property type="entry name" value="HISTONE-LYSINE N-METHYLTRANSFERASE SETMAR"/>
    <property type="match status" value="1"/>
</dbReference>
<name>A0A7I8KRQ3_SPIIN</name>
<evidence type="ECO:0000313" key="14">
    <source>
        <dbReference type="EMBL" id="CAA7400503.1"/>
    </source>
</evidence>
<evidence type="ECO:0000256" key="7">
    <source>
        <dbReference type="ARBA" id="ARBA00023242"/>
    </source>
</evidence>
<dbReference type="InterPro" id="IPR007728">
    <property type="entry name" value="Pre-SET_dom"/>
</dbReference>
<dbReference type="PROSITE" id="PS50867">
    <property type="entry name" value="PRE_SET"/>
    <property type="match status" value="1"/>
</dbReference>
<dbReference type="InterPro" id="IPR001214">
    <property type="entry name" value="SET_dom"/>
</dbReference>
<dbReference type="InterPro" id="IPR051357">
    <property type="entry name" value="H3K9_HMTase_SUVAR3-9"/>
</dbReference>
<dbReference type="InterPro" id="IPR025794">
    <property type="entry name" value="H3-K9-MeTrfase_plant"/>
</dbReference>
<evidence type="ECO:0000256" key="9">
    <source>
        <dbReference type="SAM" id="MobiDB-lite"/>
    </source>
</evidence>
<reference evidence="14" key="1">
    <citation type="submission" date="2020-02" db="EMBL/GenBank/DDBJ databases">
        <authorList>
            <person name="Scholz U."/>
            <person name="Mascher M."/>
            <person name="Fiebig A."/>
        </authorList>
    </citation>
    <scope>NUCLEOTIDE SEQUENCE</scope>
</reference>
<dbReference type="GO" id="GO:0032259">
    <property type="term" value="P:methylation"/>
    <property type="evidence" value="ECO:0007669"/>
    <property type="project" value="UniProtKB-KW"/>
</dbReference>
<dbReference type="OrthoDB" id="5792673at2759"/>
<evidence type="ECO:0000256" key="6">
    <source>
        <dbReference type="ARBA" id="ARBA00022853"/>
    </source>
</evidence>
<evidence type="ECO:0000259" key="12">
    <source>
        <dbReference type="PROSITE" id="PS50868"/>
    </source>
</evidence>
<dbReference type="Pfam" id="PF02182">
    <property type="entry name" value="SAD_SRA"/>
    <property type="match status" value="1"/>
</dbReference>
<dbReference type="SUPFAM" id="SSF88697">
    <property type="entry name" value="PUA domain-like"/>
    <property type="match status" value="1"/>
</dbReference>
<evidence type="ECO:0000256" key="1">
    <source>
        <dbReference type="ARBA" id="ARBA00004286"/>
    </source>
</evidence>
<dbReference type="PROSITE" id="PS51015">
    <property type="entry name" value="YDG"/>
    <property type="match status" value="1"/>
</dbReference>
<dbReference type="SMART" id="SM00508">
    <property type="entry name" value="PostSET"/>
    <property type="match status" value="1"/>
</dbReference>
<dbReference type="SMART" id="SM00466">
    <property type="entry name" value="SRA"/>
    <property type="match status" value="1"/>
</dbReference>
<dbReference type="GO" id="GO:0005694">
    <property type="term" value="C:chromosome"/>
    <property type="evidence" value="ECO:0007669"/>
    <property type="project" value="UniProtKB-SubCell"/>
</dbReference>